<dbReference type="Proteomes" id="UP000197269">
    <property type="component" value="Unassembled WGS sequence"/>
</dbReference>
<feature type="compositionally biased region" description="Basic and acidic residues" evidence="1">
    <location>
        <begin position="1"/>
        <end position="14"/>
    </location>
</feature>
<feature type="region of interest" description="Disordered" evidence="1">
    <location>
        <begin position="1"/>
        <end position="20"/>
    </location>
</feature>
<dbReference type="InterPro" id="IPR015309">
    <property type="entry name" value="Tscrpt_rep_TraM"/>
</dbReference>
<dbReference type="Gene3D" id="1.10.287.160">
    <property type="entry name" value="HR1 repeat"/>
    <property type="match status" value="1"/>
</dbReference>
<dbReference type="Pfam" id="PF09228">
    <property type="entry name" value="Prok-TraM"/>
    <property type="match status" value="1"/>
</dbReference>
<accession>A0A246DRF7</accession>
<sequence length="106" mass="11655">MKDASSSGADDKNGRQLRYSSARKSDLETLAVSAIREHRRLLAADQAVYDEWVLASDDPSISGSVLQALQNEHIARQKKSENQQEELSKILDALGYVPDVPLESDG</sequence>
<dbReference type="GO" id="GO:0045892">
    <property type="term" value="P:negative regulation of DNA-templated transcription"/>
    <property type="evidence" value="ECO:0007669"/>
    <property type="project" value="InterPro"/>
</dbReference>
<reference evidence="2 3" key="1">
    <citation type="submission" date="2017-03" db="EMBL/GenBank/DDBJ databases">
        <title>Genome of strain Rhizobium sp. CNPSo 668.</title>
        <authorList>
            <person name="Ribeiro R."/>
        </authorList>
    </citation>
    <scope>NUCLEOTIDE SEQUENCE [LARGE SCALE GENOMIC DNA]</scope>
    <source>
        <strain evidence="2 3">CNPSo 668</strain>
    </source>
</reference>
<comment type="caution">
    <text evidence="2">The sequence shown here is derived from an EMBL/GenBank/DDBJ whole genome shotgun (WGS) entry which is preliminary data.</text>
</comment>
<gene>
    <name evidence="2" type="ORF">B5E41_20965</name>
</gene>
<proteinExistence type="predicted"/>
<evidence type="ECO:0000313" key="2">
    <source>
        <dbReference type="EMBL" id="OWO92906.1"/>
    </source>
</evidence>
<dbReference type="AlphaFoldDB" id="A0A246DRF7"/>
<protein>
    <submittedName>
        <fullName evidence="2">Transcriptional regulator</fullName>
    </submittedName>
</protein>
<evidence type="ECO:0000313" key="3">
    <source>
        <dbReference type="Proteomes" id="UP000197269"/>
    </source>
</evidence>
<evidence type="ECO:0000256" key="1">
    <source>
        <dbReference type="SAM" id="MobiDB-lite"/>
    </source>
</evidence>
<dbReference type="RefSeq" id="WP_088395889.1">
    <property type="nucleotide sequence ID" value="NZ_MXPU01000014.1"/>
</dbReference>
<organism evidence="2 3">
    <name type="scientific">Rhizobium esperanzae</name>
    <dbReference type="NCBI Taxonomy" id="1967781"/>
    <lineage>
        <taxon>Bacteria</taxon>
        <taxon>Pseudomonadati</taxon>
        <taxon>Pseudomonadota</taxon>
        <taxon>Alphaproteobacteria</taxon>
        <taxon>Hyphomicrobiales</taxon>
        <taxon>Rhizobiaceae</taxon>
        <taxon>Rhizobium/Agrobacterium group</taxon>
        <taxon>Rhizobium</taxon>
    </lineage>
</organism>
<dbReference type="EMBL" id="MXPU01000014">
    <property type="protein sequence ID" value="OWO92906.1"/>
    <property type="molecule type" value="Genomic_DNA"/>
</dbReference>
<name>A0A246DRF7_9HYPH</name>